<dbReference type="Gramene" id="OPUNC03G36560.1">
    <property type="protein sequence ID" value="OPUNC03G36560.1"/>
    <property type="gene ID" value="OPUNC03G36560"/>
</dbReference>
<reference evidence="3" key="2">
    <citation type="submission" date="2018-05" db="EMBL/GenBank/DDBJ databases">
        <title>OpunRS2 (Oryza punctata Reference Sequence Version 2).</title>
        <authorList>
            <person name="Zhang J."/>
            <person name="Kudrna D."/>
            <person name="Lee S."/>
            <person name="Talag J."/>
            <person name="Welchert J."/>
            <person name="Wing R.A."/>
        </authorList>
    </citation>
    <scope>NUCLEOTIDE SEQUENCE [LARGE SCALE GENOMIC DNA]</scope>
</reference>
<proteinExistence type="predicted"/>
<sequence length="478" mass="53097">MELAAAKRQFSTTSQGKEVSGISSCKPTYQRYQSCPPEVYRRQASSYSVPSSELSRSSVRSSGSFRAAAQSLAGVFSCFVPRKSRNEDELEISRTTISQGSRSTGYHVSIDPGLQFTNKILALDKHEYPPPSENQNGEMTNLSAAGTGYPQESTELTAAEIFKATSNFSDKNIIKQGNYSSIYRGKLRDGSEIAIKCARKQLNSQYASAELRRELEILQKIDHKNLVRFIGFFEREDESLTVVEYVSNGSLREHLDESCGNGLELAQRLNIAIDVAHAITYLHEFKEQQIIHRNIRSSNVLLTDTLTAKLAGVGLARMAGGESSGSEDTQGKSAAGYVDPEYLSTYELTDKSDVYSFGVLLVELVTGRPPIERRRDLDPRPTTKWALQRFRGGEVVVAMDPRIRRSPASVATVEKVMELAEQCVMPARKERPSMRRCTEALWSARREYHRRQDSPAAAAAAVAKAPTQDRSSDWVKVV</sequence>
<dbReference type="GO" id="GO:0005524">
    <property type="term" value="F:ATP binding"/>
    <property type="evidence" value="ECO:0007669"/>
    <property type="project" value="InterPro"/>
</dbReference>
<evidence type="ECO:0000313" key="3">
    <source>
        <dbReference type="EnsemblPlants" id="OPUNC03G36560.1"/>
    </source>
</evidence>
<dbReference type="PANTHER" id="PTHR46146">
    <property type="entry name" value="SERINE/THREONINE-PROTEIN KINASE-LIKE PROTEIN CCR4"/>
    <property type="match status" value="1"/>
</dbReference>
<keyword evidence="4" id="KW-1185">Reference proteome</keyword>
<dbReference type="EnsemblPlants" id="OPUNC03G36560.1">
    <property type="protein sequence ID" value="OPUNC03G36560.1"/>
    <property type="gene ID" value="OPUNC03G36560"/>
</dbReference>
<feature type="region of interest" description="Disordered" evidence="1">
    <location>
        <begin position="453"/>
        <end position="478"/>
    </location>
</feature>
<name>A0A0E0KKY4_ORYPU</name>
<dbReference type="Pfam" id="PF07714">
    <property type="entry name" value="PK_Tyr_Ser-Thr"/>
    <property type="match status" value="1"/>
</dbReference>
<dbReference type="GO" id="GO:0004672">
    <property type="term" value="F:protein kinase activity"/>
    <property type="evidence" value="ECO:0007669"/>
    <property type="project" value="InterPro"/>
</dbReference>
<dbReference type="PANTHER" id="PTHR46146:SF3">
    <property type="entry name" value="SERINE_THREONINE-PROTEIN KINASE-LIKE PROTEIN CCR3-RELATED"/>
    <property type="match status" value="1"/>
</dbReference>
<dbReference type="eggNOG" id="KOG1187">
    <property type="taxonomic scope" value="Eukaryota"/>
</dbReference>
<dbReference type="AlphaFoldDB" id="A0A0E0KKY4"/>
<dbReference type="Gene3D" id="1.10.510.10">
    <property type="entry name" value="Transferase(Phosphotransferase) domain 1"/>
    <property type="match status" value="1"/>
</dbReference>
<dbReference type="InterPro" id="IPR000719">
    <property type="entry name" value="Prot_kinase_dom"/>
</dbReference>
<feature type="compositionally biased region" description="Polar residues" evidence="1">
    <location>
        <begin position="9"/>
        <end position="24"/>
    </location>
</feature>
<evidence type="ECO:0000313" key="4">
    <source>
        <dbReference type="Proteomes" id="UP000026962"/>
    </source>
</evidence>
<dbReference type="OMA" id="GYPQEST"/>
<dbReference type="InterPro" id="IPR011009">
    <property type="entry name" value="Kinase-like_dom_sf"/>
</dbReference>
<dbReference type="InterPro" id="IPR001245">
    <property type="entry name" value="Ser-Thr/Tyr_kinase_cat_dom"/>
</dbReference>
<evidence type="ECO:0000259" key="2">
    <source>
        <dbReference type="PROSITE" id="PS50011"/>
    </source>
</evidence>
<evidence type="ECO:0000256" key="1">
    <source>
        <dbReference type="SAM" id="MobiDB-lite"/>
    </source>
</evidence>
<dbReference type="STRING" id="4537.A0A0E0KKY4"/>
<accession>A0A0E0KKY4</accession>
<dbReference type="FunFam" id="1.10.510.10:FF:000876">
    <property type="entry name" value="Receptor-like protein kinase FERONIA"/>
    <property type="match status" value="1"/>
</dbReference>
<dbReference type="PROSITE" id="PS50011">
    <property type="entry name" value="PROTEIN_KINASE_DOM"/>
    <property type="match status" value="1"/>
</dbReference>
<feature type="domain" description="Protein kinase" evidence="2">
    <location>
        <begin position="168"/>
        <end position="443"/>
    </location>
</feature>
<organism evidence="3">
    <name type="scientific">Oryza punctata</name>
    <name type="common">Red rice</name>
    <dbReference type="NCBI Taxonomy" id="4537"/>
    <lineage>
        <taxon>Eukaryota</taxon>
        <taxon>Viridiplantae</taxon>
        <taxon>Streptophyta</taxon>
        <taxon>Embryophyta</taxon>
        <taxon>Tracheophyta</taxon>
        <taxon>Spermatophyta</taxon>
        <taxon>Magnoliopsida</taxon>
        <taxon>Liliopsida</taxon>
        <taxon>Poales</taxon>
        <taxon>Poaceae</taxon>
        <taxon>BOP clade</taxon>
        <taxon>Oryzoideae</taxon>
        <taxon>Oryzeae</taxon>
        <taxon>Oryzinae</taxon>
        <taxon>Oryza</taxon>
    </lineage>
</organism>
<dbReference type="Proteomes" id="UP000026962">
    <property type="component" value="Chromosome 3"/>
</dbReference>
<reference evidence="3" key="1">
    <citation type="submission" date="2015-04" db="UniProtKB">
        <authorList>
            <consortium name="EnsemblPlants"/>
        </authorList>
    </citation>
    <scope>IDENTIFICATION</scope>
</reference>
<dbReference type="Gene3D" id="3.30.200.20">
    <property type="entry name" value="Phosphorylase Kinase, domain 1"/>
    <property type="match status" value="1"/>
</dbReference>
<feature type="compositionally biased region" description="Low complexity" evidence="1">
    <location>
        <begin position="456"/>
        <end position="465"/>
    </location>
</feature>
<dbReference type="SUPFAM" id="SSF56112">
    <property type="entry name" value="Protein kinase-like (PK-like)"/>
    <property type="match status" value="1"/>
</dbReference>
<protein>
    <recommendedName>
        <fullName evidence="2">Protein kinase domain-containing protein</fullName>
    </recommendedName>
</protein>
<feature type="region of interest" description="Disordered" evidence="1">
    <location>
        <begin position="1"/>
        <end position="24"/>
    </location>
</feature>
<dbReference type="HOGENOM" id="CLU_000288_21_4_1"/>